<dbReference type="RefSeq" id="WP_102874844.1">
    <property type="nucleotide sequence ID" value="NZ_CP010599.1"/>
</dbReference>
<keyword evidence="4" id="KW-0808">Transferase</keyword>
<dbReference type="Pfam" id="PF00043">
    <property type="entry name" value="GST_C"/>
    <property type="match status" value="1"/>
</dbReference>
<reference evidence="3 6" key="3">
    <citation type="journal article" date="2017" name="Int. J. Syst. Evol. Microbiol.">
        <title>Adaptation of Surface-Associated Bacteria to the Open Ocean: A Genomically Distinct Subpopulation of Phaeobacter gallaeciensis Colonizes Pacific Mesozooplankton.</title>
        <authorList>
            <person name="Freese H.M."/>
            <person name="Methner A."/>
            <person name="Overmann J."/>
        </authorList>
    </citation>
    <scope>NUCLEOTIDE SEQUENCE [LARGE SCALE GENOMIC DNA]</scope>
    <source>
        <strain evidence="3 6">P66</strain>
    </source>
</reference>
<dbReference type="PROSITE" id="PS50404">
    <property type="entry name" value="GST_NTER"/>
    <property type="match status" value="1"/>
</dbReference>
<dbReference type="InterPro" id="IPR010987">
    <property type="entry name" value="Glutathione-S-Trfase_C-like"/>
</dbReference>
<gene>
    <name evidence="3" type="ORF">PhaeoP66_02930</name>
    <name evidence="4" type="ORF">PhaeoP88_00441</name>
</gene>
<dbReference type="Proteomes" id="UP000236536">
    <property type="component" value="Chromosome"/>
</dbReference>
<protein>
    <submittedName>
        <fullName evidence="3 4">Glutathione S-transferase</fullName>
    </submittedName>
</protein>
<feature type="domain" description="GST C-terminal" evidence="2">
    <location>
        <begin position="86"/>
        <end position="209"/>
    </location>
</feature>
<dbReference type="AlphaFoldDB" id="A0A2I7GC42"/>
<dbReference type="Gene3D" id="3.40.30.10">
    <property type="entry name" value="Glutaredoxin"/>
    <property type="match status" value="1"/>
</dbReference>
<dbReference type="SFLD" id="SFLDG00358">
    <property type="entry name" value="Main_(cytGST)"/>
    <property type="match status" value="1"/>
</dbReference>
<dbReference type="InterPro" id="IPR034345">
    <property type="entry name" value="Gtt2-like_N"/>
</dbReference>
<keyword evidence="6" id="KW-1185">Reference proteome</keyword>
<evidence type="ECO:0000259" key="1">
    <source>
        <dbReference type="PROSITE" id="PS50404"/>
    </source>
</evidence>
<dbReference type="InterPro" id="IPR036249">
    <property type="entry name" value="Thioredoxin-like_sf"/>
</dbReference>
<feature type="domain" description="GST N-terminal" evidence="1">
    <location>
        <begin position="1"/>
        <end position="81"/>
    </location>
</feature>
<dbReference type="InterPro" id="IPR004045">
    <property type="entry name" value="Glutathione_S-Trfase_N"/>
</dbReference>
<evidence type="ECO:0000313" key="3">
    <source>
        <dbReference type="EMBL" id="AUQ95684.1"/>
    </source>
</evidence>
<dbReference type="GO" id="GO:0016740">
    <property type="term" value="F:transferase activity"/>
    <property type="evidence" value="ECO:0007669"/>
    <property type="project" value="UniProtKB-KW"/>
</dbReference>
<dbReference type="PANTHER" id="PTHR44051">
    <property type="entry name" value="GLUTATHIONE S-TRANSFERASE-RELATED"/>
    <property type="match status" value="1"/>
</dbReference>
<dbReference type="Proteomes" id="UP000236447">
    <property type="component" value="Chromosome"/>
</dbReference>
<dbReference type="PROSITE" id="PS50405">
    <property type="entry name" value="GST_CTER"/>
    <property type="match status" value="1"/>
</dbReference>
<dbReference type="InterPro" id="IPR004046">
    <property type="entry name" value="GST_C"/>
</dbReference>
<reference evidence="5 6" key="2">
    <citation type="journal article" date="2017" name="Genome Biol. Evol.">
        <title>Trajectories and Drivers of Genome Evolution in Surface-Associated Marine Phaeobacter.</title>
        <authorList>
            <person name="Freese H.M."/>
            <person name="Sikorski J."/>
            <person name="Bunk B."/>
            <person name="Scheuner C."/>
            <person name="Meier-Kolthoff J.P."/>
            <person name="Sproer C."/>
            <person name="Gram L."/>
            <person name="Overmann J."/>
        </authorList>
    </citation>
    <scope>NUCLEOTIDE SEQUENCE [LARGE SCALE GENOMIC DNA]</scope>
    <source>
        <strain evidence="3 6">P66</strain>
        <strain evidence="4 5">P88</strain>
    </source>
</reference>
<dbReference type="SFLD" id="SFLDS00019">
    <property type="entry name" value="Glutathione_Transferase_(cytos"/>
    <property type="match status" value="1"/>
</dbReference>
<dbReference type="CDD" id="cd03051">
    <property type="entry name" value="GST_N_GTT2_like"/>
    <property type="match status" value="1"/>
</dbReference>
<proteinExistence type="predicted"/>
<evidence type="ECO:0000259" key="2">
    <source>
        <dbReference type="PROSITE" id="PS50405"/>
    </source>
</evidence>
<dbReference type="Gene3D" id="1.20.1050.10">
    <property type="match status" value="1"/>
</dbReference>
<sequence>MIFYDCSTAPNPRRARMFIAEKGLNIEKRDISIAKGEQMSEEFRTINPQATLPVLVTDDGLTLTENLGISAYLEALHPEPPLMGRTPEEKGQVLMWHAIVEAQGGLPIAEALRNSHPAFAHRAIPGPENHAQIPELAERGLARTRKFFDLLEARLQQNTFVALDHLTLADIAAFVFVDFARVIKMRIPEGSMATRAWHDRIAARPSARL</sequence>
<dbReference type="EMBL" id="CP010725">
    <property type="protein sequence ID" value="AUQ97843.1"/>
    <property type="molecule type" value="Genomic_DNA"/>
</dbReference>
<dbReference type="PANTHER" id="PTHR44051:SF8">
    <property type="entry name" value="GLUTATHIONE S-TRANSFERASE GSTA"/>
    <property type="match status" value="1"/>
</dbReference>
<dbReference type="SUPFAM" id="SSF47616">
    <property type="entry name" value="GST C-terminal domain-like"/>
    <property type="match status" value="1"/>
</dbReference>
<dbReference type="EMBL" id="CP010705">
    <property type="protein sequence ID" value="AUQ95684.1"/>
    <property type="molecule type" value="Genomic_DNA"/>
</dbReference>
<evidence type="ECO:0000313" key="4">
    <source>
        <dbReference type="EMBL" id="AUQ97843.1"/>
    </source>
</evidence>
<dbReference type="InterPro" id="IPR036282">
    <property type="entry name" value="Glutathione-S-Trfase_C_sf"/>
</dbReference>
<name>A0A2I7GC42_9RHOB</name>
<accession>A0A2I7GC42</accession>
<dbReference type="InterPro" id="IPR040079">
    <property type="entry name" value="Glutathione_S-Trfase"/>
</dbReference>
<dbReference type="Pfam" id="PF13417">
    <property type="entry name" value="GST_N_3"/>
    <property type="match status" value="1"/>
</dbReference>
<reference evidence="4 5" key="1">
    <citation type="journal article" date="2017" name="Front. Microbiol.">
        <title>Phaeobacter piscinae sp. nov., a species of the Roseobacter group and potential aquaculture probiont.</title>
        <authorList>
            <person name="Sonnenschein E.C."/>
            <person name="Phippen C.B.W."/>
            <person name="Nielsen K.F."/>
            <person name="Mateiu R.V."/>
            <person name="Melchiorsen J."/>
            <person name="Gram L."/>
            <person name="Overmann J."/>
            <person name="Freese H.M."/>
        </authorList>
    </citation>
    <scope>NUCLEOTIDE SEQUENCE [LARGE SCALE GENOMIC DNA]</scope>
    <source>
        <strain evidence="4 5">P88</strain>
    </source>
</reference>
<organism evidence="4 5">
    <name type="scientific">Phaeobacter inhibens</name>
    <dbReference type="NCBI Taxonomy" id="221822"/>
    <lineage>
        <taxon>Bacteria</taxon>
        <taxon>Pseudomonadati</taxon>
        <taxon>Pseudomonadota</taxon>
        <taxon>Alphaproteobacteria</taxon>
        <taxon>Rhodobacterales</taxon>
        <taxon>Roseobacteraceae</taxon>
        <taxon>Phaeobacter</taxon>
    </lineage>
</organism>
<evidence type="ECO:0000313" key="6">
    <source>
        <dbReference type="Proteomes" id="UP000236536"/>
    </source>
</evidence>
<dbReference type="SUPFAM" id="SSF52833">
    <property type="entry name" value="Thioredoxin-like"/>
    <property type="match status" value="1"/>
</dbReference>
<evidence type="ECO:0000313" key="5">
    <source>
        <dbReference type="Proteomes" id="UP000236447"/>
    </source>
</evidence>